<keyword evidence="1" id="KW-0695">RNA-directed DNA polymerase</keyword>
<keyword evidence="1" id="KW-0548">Nucleotidyltransferase</keyword>
<accession>A0A699T056</accession>
<dbReference type="Gene3D" id="3.10.10.10">
    <property type="entry name" value="HIV Type 1 Reverse Transcriptase, subunit A, domain 1"/>
    <property type="match status" value="1"/>
</dbReference>
<dbReference type="PANTHER" id="PTHR24559">
    <property type="entry name" value="TRANSPOSON TY3-I GAG-POL POLYPROTEIN"/>
    <property type="match status" value="1"/>
</dbReference>
<protein>
    <submittedName>
        <fullName evidence="1">Reverse transcriptase domain-containing protein</fullName>
    </submittedName>
</protein>
<dbReference type="SUPFAM" id="SSF56672">
    <property type="entry name" value="DNA/RNA polymerases"/>
    <property type="match status" value="1"/>
</dbReference>
<gene>
    <name evidence="1" type="ORF">Tci_874283</name>
</gene>
<sequence length="232" mass="26007">VTIGDATHSTKAWMNFMIVKSLSPYNDIIGRPGLKAIQAVPSTVHVMLKFPTEEGIVTIRSPLLIPTECALVNTSSVTPGEKKAHPTNLTVPLHPNFLDQEVVVGGSLSDKGRTELCALLKRNLDIFAWQPSDMTRVPRSVAEHRLDVREGCPPIRQKKRGQAPERTKAIQAEVEKLVEAGIMREVYYHDWLSNPVMIKKHNGSWRMCVDFTNLNKACPQDCYSLPEIDWKV</sequence>
<dbReference type="AlphaFoldDB" id="A0A699T056"/>
<dbReference type="InterPro" id="IPR043502">
    <property type="entry name" value="DNA/RNA_pol_sf"/>
</dbReference>
<dbReference type="GO" id="GO:0003964">
    <property type="term" value="F:RNA-directed DNA polymerase activity"/>
    <property type="evidence" value="ECO:0007669"/>
    <property type="project" value="UniProtKB-KW"/>
</dbReference>
<name>A0A699T056_TANCI</name>
<proteinExistence type="predicted"/>
<keyword evidence="1" id="KW-0808">Transferase</keyword>
<feature type="non-terminal residue" evidence="1">
    <location>
        <position position="1"/>
    </location>
</feature>
<feature type="non-terminal residue" evidence="1">
    <location>
        <position position="232"/>
    </location>
</feature>
<evidence type="ECO:0000313" key="1">
    <source>
        <dbReference type="EMBL" id="GFD02314.1"/>
    </source>
</evidence>
<dbReference type="InterPro" id="IPR053134">
    <property type="entry name" value="RNA-dir_DNA_polymerase"/>
</dbReference>
<comment type="caution">
    <text evidence="1">The sequence shown here is derived from an EMBL/GenBank/DDBJ whole genome shotgun (WGS) entry which is preliminary data.</text>
</comment>
<dbReference type="EMBL" id="BKCJ011197174">
    <property type="protein sequence ID" value="GFD02314.1"/>
    <property type="molecule type" value="Genomic_DNA"/>
</dbReference>
<reference evidence="1" key="1">
    <citation type="journal article" date="2019" name="Sci. Rep.">
        <title>Draft genome of Tanacetum cinerariifolium, the natural source of mosquito coil.</title>
        <authorList>
            <person name="Yamashiro T."/>
            <person name="Shiraishi A."/>
            <person name="Satake H."/>
            <person name="Nakayama K."/>
        </authorList>
    </citation>
    <scope>NUCLEOTIDE SEQUENCE</scope>
</reference>
<dbReference type="PANTHER" id="PTHR24559:SF444">
    <property type="entry name" value="REVERSE TRANSCRIPTASE DOMAIN-CONTAINING PROTEIN"/>
    <property type="match status" value="1"/>
</dbReference>
<organism evidence="1">
    <name type="scientific">Tanacetum cinerariifolium</name>
    <name type="common">Dalmatian daisy</name>
    <name type="synonym">Chrysanthemum cinerariifolium</name>
    <dbReference type="NCBI Taxonomy" id="118510"/>
    <lineage>
        <taxon>Eukaryota</taxon>
        <taxon>Viridiplantae</taxon>
        <taxon>Streptophyta</taxon>
        <taxon>Embryophyta</taxon>
        <taxon>Tracheophyta</taxon>
        <taxon>Spermatophyta</taxon>
        <taxon>Magnoliopsida</taxon>
        <taxon>eudicotyledons</taxon>
        <taxon>Gunneridae</taxon>
        <taxon>Pentapetalae</taxon>
        <taxon>asterids</taxon>
        <taxon>campanulids</taxon>
        <taxon>Asterales</taxon>
        <taxon>Asteraceae</taxon>
        <taxon>Asteroideae</taxon>
        <taxon>Anthemideae</taxon>
        <taxon>Anthemidinae</taxon>
        <taxon>Tanacetum</taxon>
    </lineage>
</organism>